<evidence type="ECO:0000256" key="1">
    <source>
        <dbReference type="SAM" id="Coils"/>
    </source>
</evidence>
<protein>
    <recommendedName>
        <fullName evidence="2">Rad50/SbcC-type AAA domain-containing protein</fullName>
    </recommendedName>
</protein>
<name>A0A0X8DDW0_9DEIN</name>
<feature type="coiled-coil region" evidence="1">
    <location>
        <begin position="172"/>
        <end position="319"/>
    </location>
</feature>
<feature type="coiled-coil region" evidence="1">
    <location>
        <begin position="462"/>
        <end position="550"/>
    </location>
</feature>
<dbReference type="PANTHER" id="PTHR32114">
    <property type="entry name" value="ABC TRANSPORTER ABCH.3"/>
    <property type="match status" value="1"/>
</dbReference>
<evidence type="ECO:0000259" key="2">
    <source>
        <dbReference type="Pfam" id="PF13476"/>
    </source>
</evidence>
<dbReference type="EMBL" id="CP014142">
    <property type="protein sequence ID" value="AMA76325.1"/>
    <property type="molecule type" value="Genomic_DNA"/>
</dbReference>
<reference evidence="3 4" key="1">
    <citation type="submission" date="2016-01" db="EMBL/GenBank/DDBJ databases">
        <title>Genome sequence of Thermus parvatiensis, a thermophile isolated from a hot water spring.</title>
        <authorList>
            <person name="Tripathi C."/>
            <person name="Lal R."/>
        </authorList>
    </citation>
    <scope>NUCLEOTIDE SEQUENCE [LARGE SCALE GENOMIC DNA]</scope>
    <source>
        <strain evidence="3 4">RL</strain>
        <plasmid evidence="3 4">pTP143</plasmid>
    </source>
</reference>
<dbReference type="KEGG" id="tpar:AV541_10390"/>
<feature type="coiled-coil region" evidence="1">
    <location>
        <begin position="691"/>
        <end position="725"/>
    </location>
</feature>
<gene>
    <name evidence="3" type="ORF">AV541_10390</name>
</gene>
<dbReference type="InterPro" id="IPR038729">
    <property type="entry name" value="Rad50/SbcC_AAA"/>
</dbReference>
<geneLocation type="plasmid" evidence="3 4">
    <name>pTP143</name>
</geneLocation>
<proteinExistence type="predicted"/>
<accession>A0A0X8DDW0</accession>
<dbReference type="SUPFAM" id="SSF52540">
    <property type="entry name" value="P-loop containing nucleoside triphosphate hydrolases"/>
    <property type="match status" value="2"/>
</dbReference>
<dbReference type="Pfam" id="PF13476">
    <property type="entry name" value="AAA_23"/>
    <property type="match status" value="1"/>
</dbReference>
<feature type="coiled-coil region" evidence="1">
    <location>
        <begin position="575"/>
        <end position="623"/>
    </location>
</feature>
<dbReference type="PANTHER" id="PTHR32114:SF2">
    <property type="entry name" value="ABC TRANSPORTER ABCH.3"/>
    <property type="match status" value="1"/>
</dbReference>
<keyword evidence="1" id="KW-0175">Coiled coil</keyword>
<evidence type="ECO:0000313" key="4">
    <source>
        <dbReference type="Proteomes" id="UP000061630"/>
    </source>
</evidence>
<dbReference type="Proteomes" id="UP000061630">
    <property type="component" value="Plasmid pTP143"/>
</dbReference>
<dbReference type="GO" id="GO:0016887">
    <property type="term" value="F:ATP hydrolysis activity"/>
    <property type="evidence" value="ECO:0007669"/>
    <property type="project" value="InterPro"/>
</dbReference>
<sequence>MRPVRIELEGFGPYRKRQVVDLEGADLFVITGPTGSGKTTLLDAITFALYGRVHRLGSRRIEEMRHPEAERMWVSLTFQVDGRVYRVEREVGRRREVRVAEHLGERWQIWDVRGRNLEGSLERILGMDYDTFVRTVLLPQGEFDRFLRRDKGSERRKILDHLFGLDVLQDMRTKASERKGNLESRIAALEAELESLKEATPEALEQVRNRMGQVKKALEAKTSELKKVQDVRDHFRALLALYGEKARLQEELSRLMEAEPALLGDKERAELSQRARELVDLLAEKEKAEALLKELKEADAQLEEERDALARELDLAELERLEGLWAQRAYLRSLHDLLGKAGEKPALHPEASPWEEEDEAALREVLEELPRMEKARKLKEKLVRQEKELSEVEAGLQQTRMALVQTLQAEVEELEERLGHLERHLGELGVARFRHLLRPGEPCPLCLTPVQALPPALEEGKEKELEGERKQVETQLARKRVELERLLTLVGQEVPPAKVGVVAALEKEETRLARQADELRVAVGSLKKALADLEVEDLDLEEEFRRLGQEKHRLALSLAHHLAQVLGGKNLKDFMTWLEERLRHLRGQKKRLEELEEGRRELREELGLVLARLEEKVRALEQAWKDNPDLPRDGKALRALLLDEAEEKRALEDWEKHRDHVLRVEGALESLEARLQELAPLPETPPTQEDLEALEKRLEDLSQEIGELSQELGELRGELVNLEGEVKRRVGLEEDLRERRRQFRIWEALTSDLQQRAFPEWLHRRLQRALLVRANEILHQLSSGRYSLRVREESGLEYEVYDAWTGVHRSAHTLSGGESFLASLALALALSEELARRKLEAFFLDEGFGTLDGETLEVVAQALEGLGRQNRMIGVITHVESLAQRFPMRLRVRKGRGESVVEWVD</sequence>
<dbReference type="GO" id="GO:0006302">
    <property type="term" value="P:double-strand break repair"/>
    <property type="evidence" value="ECO:0007669"/>
    <property type="project" value="InterPro"/>
</dbReference>
<dbReference type="Pfam" id="PF13558">
    <property type="entry name" value="SbcC_Walker_B"/>
    <property type="match status" value="1"/>
</dbReference>
<evidence type="ECO:0000313" key="3">
    <source>
        <dbReference type="EMBL" id="AMA76325.1"/>
    </source>
</evidence>
<organism evidence="3 4">
    <name type="scientific">Thermus parvatiensis</name>
    <dbReference type="NCBI Taxonomy" id="456163"/>
    <lineage>
        <taxon>Bacteria</taxon>
        <taxon>Thermotogati</taxon>
        <taxon>Deinococcota</taxon>
        <taxon>Deinococci</taxon>
        <taxon>Thermales</taxon>
        <taxon>Thermaceae</taxon>
        <taxon>Thermus</taxon>
    </lineage>
</organism>
<feature type="domain" description="Rad50/SbcC-type AAA" evidence="2">
    <location>
        <begin position="5"/>
        <end position="258"/>
    </location>
</feature>
<dbReference type="InterPro" id="IPR027417">
    <property type="entry name" value="P-loop_NTPase"/>
</dbReference>
<dbReference type="Gene3D" id="3.40.50.300">
    <property type="entry name" value="P-loop containing nucleotide triphosphate hydrolases"/>
    <property type="match status" value="2"/>
</dbReference>
<feature type="coiled-coil region" evidence="1">
    <location>
        <begin position="372"/>
        <end position="431"/>
    </location>
</feature>
<keyword evidence="3" id="KW-0614">Plasmid</keyword>
<dbReference type="AlphaFoldDB" id="A0A0X8DDW0"/>
<dbReference type="RefSeq" id="WP_060384861.1">
    <property type="nucleotide sequence ID" value="NZ_CP014142.1"/>
</dbReference>